<name>A0ABV6NJS2_9BACI</name>
<protein>
    <recommendedName>
        <fullName evidence="3">DUF2802 domain-containing protein</fullName>
    </recommendedName>
</protein>
<proteinExistence type="predicted"/>
<reference evidence="1 2" key="1">
    <citation type="submission" date="2024-09" db="EMBL/GenBank/DDBJ databases">
        <authorList>
            <person name="Sun Q."/>
            <person name="Mori K."/>
        </authorList>
    </citation>
    <scope>NUCLEOTIDE SEQUENCE [LARGE SCALE GENOMIC DNA]</scope>
    <source>
        <strain evidence="1 2">NCAIM B.02301</strain>
    </source>
</reference>
<evidence type="ECO:0000313" key="1">
    <source>
        <dbReference type="EMBL" id="MFC0561017.1"/>
    </source>
</evidence>
<evidence type="ECO:0008006" key="3">
    <source>
        <dbReference type="Google" id="ProtNLM"/>
    </source>
</evidence>
<gene>
    <name evidence="1" type="ORF">ACFFH4_18905</name>
</gene>
<dbReference type="Proteomes" id="UP001589833">
    <property type="component" value="Unassembled WGS sequence"/>
</dbReference>
<comment type="caution">
    <text evidence="1">The sequence shown here is derived from an EMBL/GenBank/DDBJ whole genome shotgun (WGS) entry which is preliminary data.</text>
</comment>
<keyword evidence="2" id="KW-1185">Reference proteome</keyword>
<dbReference type="EMBL" id="JBHLTR010000054">
    <property type="protein sequence ID" value="MFC0561017.1"/>
    <property type="molecule type" value="Genomic_DNA"/>
</dbReference>
<organism evidence="1 2">
    <name type="scientific">Halalkalibacter alkalisediminis</name>
    <dbReference type="NCBI Taxonomy" id="935616"/>
    <lineage>
        <taxon>Bacteria</taxon>
        <taxon>Bacillati</taxon>
        <taxon>Bacillota</taxon>
        <taxon>Bacilli</taxon>
        <taxon>Bacillales</taxon>
        <taxon>Bacillaceae</taxon>
        <taxon>Halalkalibacter</taxon>
    </lineage>
</organism>
<accession>A0ABV6NJS2</accession>
<evidence type="ECO:0000313" key="2">
    <source>
        <dbReference type="Proteomes" id="UP001589833"/>
    </source>
</evidence>
<dbReference type="RefSeq" id="WP_273842255.1">
    <property type="nucleotide sequence ID" value="NZ_JAQQWT010000005.1"/>
</dbReference>
<sequence length="128" mass="14718">MMEWTLSILFGGAVLLLILSFMKAKQEAKIEKSEIEQFSISMMEEMQQLEQKMRYLELDHEITAKEAGIKVEASAQRAILREAIDLHRRGYSLEGIAAKTRKTESEIKLMLAPYMELPSERRKAANDL</sequence>